<dbReference type="InterPro" id="IPR013130">
    <property type="entry name" value="Fe3_Rdtase_TM_dom"/>
</dbReference>
<feature type="transmembrane region" description="Helical" evidence="15">
    <location>
        <begin position="152"/>
        <end position="170"/>
    </location>
</feature>
<gene>
    <name evidence="17" type="ORF">BCR39DRAFT_511439</name>
</gene>
<dbReference type="InterPro" id="IPR051410">
    <property type="entry name" value="Ferric/Cupric_Reductase"/>
</dbReference>
<dbReference type="EC" id="1.16.1.9" evidence="3"/>
<feature type="region of interest" description="Disordered" evidence="14">
    <location>
        <begin position="935"/>
        <end position="954"/>
    </location>
</feature>
<evidence type="ECO:0000256" key="7">
    <source>
        <dbReference type="ARBA" id="ARBA00022982"/>
    </source>
</evidence>
<dbReference type="SUPFAM" id="SSF63380">
    <property type="entry name" value="Riboflavin synthase domain-like"/>
    <property type="match status" value="1"/>
</dbReference>
<dbReference type="Proteomes" id="UP000193986">
    <property type="component" value="Unassembled WGS sequence"/>
</dbReference>
<keyword evidence="4" id="KW-0813">Transport</keyword>
<evidence type="ECO:0000256" key="3">
    <source>
        <dbReference type="ARBA" id="ARBA00012668"/>
    </source>
</evidence>
<sequence>MGLPAPVGYLYWYTTSIILAIFTLANIISRIYYYVTRPAPLKRPAFTELPPDASSNASQTSTLTPSKLESGQSTSARRGDRVGRAARAGIVIFEEVITLSALPLPHLRFWIKRTAKASIPTTELGCNVAYLAGILTLSFYRTAWDARTVSNQAAWLAVAQIPLIIALAGKNNLISFLTGISYEKLNFLHRAAGRTCVIGIWIHAIGQFYLSKGFDAQRWKEPLTQWGVTGLISFSLIYVVAIPYVRRRLYEFFLVAHICMVALSIAASIMHWRAIDVWLYPGVGLWAADRLFRILRVLILNHLWKVIPSPTAANLTSTATLTLLTPSALMVTFETPSQYLRWHAGQHFYVIMPGMSRLPWEAHPFTAATIPKNPELGADSGELTFIVRVRDGFTRRMKEAVDTERKAQGLGVEEHCKISVKAAVEGPYGEARDLRRFDSVLILAGGSGISQATSNLLQIIREAREGTTQVKSVQIIWMVKSRLHLNWISPLLLAHVNSLPTTLNVDLHVHVTKHYLGRTGSMALPNDPSTAPHGWLGYLHREAREPRRRKSRFLSTMSWATFTDAFDLRRDHSSGPSTRRGSVAVTSSGSGKSSINKKSSKSTGRPNETETEKANNRESEEQDRMKVPTFAWSEGYGDDVLPVDFAFQSGQRKSRASEAPSFHALKEEDIAEQDQDIAPDEKIKIRSVEVGQADAEATDGPRVSFETPEHHVPRVSLEVPPRTPSPRARIRDHSGRRVSIELPERPARVSLEVPERAPSPRSRMRDHGGPRGSVDTPERAVSPLSRGVHDWHSPSPRTPLRGPSALAREVEPDEEDSPNSSDGPVTPATPAPVAVRNRALSFASDENSHHLRRGLSGQSSSPSGSRRGSLLAPMARRSTIINQLSIMLHPDENTSTYSPTQAASQNGTLPAPILMAREQSDQSILSSGALTPALSERGEHTPVSTSFPATEPARRRQSIGLEHILHWHEGRADLRAAIEAAVRDIQEHRKEGGGWLSVSACGPKSLLESARDSVKEASSARDVWAGGVGIEFRAETFGW</sequence>
<dbReference type="CDD" id="cd06186">
    <property type="entry name" value="NOX_Duox_like_FAD_NADP"/>
    <property type="match status" value="1"/>
</dbReference>
<dbReference type="GO" id="GO:0006879">
    <property type="term" value="P:intracellular iron ion homeostasis"/>
    <property type="evidence" value="ECO:0007669"/>
    <property type="project" value="TreeGrafter"/>
</dbReference>
<dbReference type="PANTHER" id="PTHR32361:SF9">
    <property type="entry name" value="FERRIC REDUCTASE TRANSMEMBRANE COMPONENT 3-RELATED"/>
    <property type="match status" value="1"/>
</dbReference>
<proteinExistence type="inferred from homology"/>
<feature type="compositionally biased region" description="Low complexity" evidence="14">
    <location>
        <begin position="854"/>
        <end position="871"/>
    </location>
</feature>
<dbReference type="GO" id="GO:0015677">
    <property type="term" value="P:copper ion import"/>
    <property type="evidence" value="ECO:0007669"/>
    <property type="project" value="TreeGrafter"/>
</dbReference>
<keyword evidence="10" id="KW-0406">Ion transport</keyword>
<dbReference type="InParanoid" id="A0A1Y2BLM6"/>
<evidence type="ECO:0000256" key="6">
    <source>
        <dbReference type="ARBA" id="ARBA00022692"/>
    </source>
</evidence>
<evidence type="ECO:0000256" key="10">
    <source>
        <dbReference type="ARBA" id="ARBA00023065"/>
    </source>
</evidence>
<keyword evidence="11 15" id="KW-0472">Membrane</keyword>
<dbReference type="Pfam" id="PF08030">
    <property type="entry name" value="NAD_binding_6"/>
    <property type="match status" value="1"/>
</dbReference>
<evidence type="ECO:0000256" key="11">
    <source>
        <dbReference type="ARBA" id="ARBA00023136"/>
    </source>
</evidence>
<feature type="transmembrane region" description="Helical" evidence="15">
    <location>
        <begin position="223"/>
        <end position="245"/>
    </location>
</feature>
<keyword evidence="12" id="KW-0325">Glycoprotein</keyword>
<evidence type="ECO:0000256" key="13">
    <source>
        <dbReference type="ARBA" id="ARBA00048483"/>
    </source>
</evidence>
<keyword evidence="6 15" id="KW-0812">Transmembrane</keyword>
<evidence type="ECO:0000256" key="15">
    <source>
        <dbReference type="SAM" id="Phobius"/>
    </source>
</evidence>
<feature type="region of interest" description="Disordered" evidence="14">
    <location>
        <begin position="690"/>
        <end position="831"/>
    </location>
</feature>
<evidence type="ECO:0000256" key="8">
    <source>
        <dbReference type="ARBA" id="ARBA00022989"/>
    </source>
</evidence>
<feature type="compositionally biased region" description="Low complexity" evidence="14">
    <location>
        <begin position="581"/>
        <end position="604"/>
    </location>
</feature>
<keyword evidence="9" id="KW-0560">Oxidoreductase</keyword>
<feature type="transmembrane region" description="Helical" evidence="15">
    <location>
        <begin position="12"/>
        <end position="33"/>
    </location>
</feature>
<comment type="catalytic activity">
    <reaction evidence="13">
        <text>2 a Fe(II)-siderophore + NADP(+) + H(+) = 2 a Fe(III)-siderophore + NADPH</text>
        <dbReference type="Rhea" id="RHEA:28795"/>
        <dbReference type="Rhea" id="RHEA-COMP:11342"/>
        <dbReference type="Rhea" id="RHEA-COMP:11344"/>
        <dbReference type="ChEBI" id="CHEBI:15378"/>
        <dbReference type="ChEBI" id="CHEBI:29033"/>
        <dbReference type="ChEBI" id="CHEBI:29034"/>
        <dbReference type="ChEBI" id="CHEBI:57783"/>
        <dbReference type="ChEBI" id="CHEBI:58349"/>
        <dbReference type="EC" id="1.16.1.9"/>
    </reaction>
</comment>
<dbReference type="SFLD" id="SFLDS00052">
    <property type="entry name" value="Ferric_Reductase_Domain"/>
    <property type="match status" value="1"/>
</dbReference>
<feature type="region of interest" description="Disordered" evidence="14">
    <location>
        <begin position="570"/>
        <end position="624"/>
    </location>
</feature>
<keyword evidence="18" id="KW-1185">Reference proteome</keyword>
<feature type="compositionally biased region" description="Basic and acidic residues" evidence="14">
    <location>
        <begin position="729"/>
        <end position="747"/>
    </location>
</feature>
<protein>
    <recommendedName>
        <fullName evidence="3">ferric-chelate reductase (NADPH)</fullName>
        <ecNumber evidence="3">1.16.1.9</ecNumber>
    </recommendedName>
</protein>
<dbReference type="InterPro" id="IPR039261">
    <property type="entry name" value="FNR_nucleotide-bd"/>
</dbReference>
<dbReference type="Pfam" id="PF01794">
    <property type="entry name" value="Ferric_reduct"/>
    <property type="match status" value="1"/>
</dbReference>
<evidence type="ECO:0000256" key="12">
    <source>
        <dbReference type="ARBA" id="ARBA00023180"/>
    </source>
</evidence>
<evidence type="ECO:0000256" key="4">
    <source>
        <dbReference type="ARBA" id="ARBA00022448"/>
    </source>
</evidence>
<evidence type="ECO:0000313" key="18">
    <source>
        <dbReference type="Proteomes" id="UP000193986"/>
    </source>
</evidence>
<dbReference type="InterPro" id="IPR017938">
    <property type="entry name" value="Riboflavin_synthase-like_b-brl"/>
</dbReference>
<evidence type="ECO:0000313" key="17">
    <source>
        <dbReference type="EMBL" id="ORY35674.1"/>
    </source>
</evidence>
<feature type="domain" description="FAD-binding FR-type" evidence="16">
    <location>
        <begin position="308"/>
        <end position="434"/>
    </location>
</feature>
<dbReference type="STRING" id="71784.A0A1Y2BLM6"/>
<keyword evidence="8 15" id="KW-1133">Transmembrane helix</keyword>
<feature type="transmembrane region" description="Helical" evidence="15">
    <location>
        <begin position="117"/>
        <end position="140"/>
    </location>
</feature>
<comment type="caution">
    <text evidence="17">The sequence shown here is derived from an EMBL/GenBank/DDBJ whole genome shotgun (WGS) entry which is preliminary data.</text>
</comment>
<evidence type="ECO:0000256" key="14">
    <source>
        <dbReference type="SAM" id="MobiDB-lite"/>
    </source>
</evidence>
<dbReference type="AlphaFoldDB" id="A0A1Y2BLM6"/>
<evidence type="ECO:0000256" key="1">
    <source>
        <dbReference type="ARBA" id="ARBA00004651"/>
    </source>
</evidence>
<dbReference type="GO" id="GO:0052851">
    <property type="term" value="F:ferric-chelate reductase (NADPH) activity"/>
    <property type="evidence" value="ECO:0007669"/>
    <property type="project" value="UniProtKB-EC"/>
</dbReference>
<feature type="compositionally biased region" description="Polar residues" evidence="14">
    <location>
        <begin position="53"/>
        <end position="75"/>
    </location>
</feature>
<feature type="region of interest" description="Disordered" evidence="14">
    <location>
        <begin position="843"/>
        <end position="874"/>
    </location>
</feature>
<feature type="region of interest" description="Disordered" evidence="14">
    <location>
        <begin position="50"/>
        <end position="81"/>
    </location>
</feature>
<dbReference type="PROSITE" id="PS51384">
    <property type="entry name" value="FAD_FR"/>
    <property type="match status" value="1"/>
</dbReference>
<reference evidence="17 18" key="1">
    <citation type="submission" date="2016-07" db="EMBL/GenBank/DDBJ databases">
        <title>Pervasive Adenine N6-methylation of Active Genes in Fungi.</title>
        <authorList>
            <consortium name="DOE Joint Genome Institute"/>
            <person name="Mondo S.J."/>
            <person name="Dannebaum R.O."/>
            <person name="Kuo R.C."/>
            <person name="Labutti K."/>
            <person name="Haridas S."/>
            <person name="Kuo A."/>
            <person name="Salamov A."/>
            <person name="Ahrendt S.R."/>
            <person name="Lipzen A."/>
            <person name="Sullivan W."/>
            <person name="Andreopoulos W.B."/>
            <person name="Clum A."/>
            <person name="Lindquist E."/>
            <person name="Daum C."/>
            <person name="Ramamoorthy G.K."/>
            <person name="Gryganskyi A."/>
            <person name="Culley D."/>
            <person name="Magnuson J.K."/>
            <person name="James T.Y."/>
            <person name="O'Malley M.A."/>
            <person name="Stajich J.E."/>
            <person name="Spatafora J.W."/>
            <person name="Visel A."/>
            <person name="Grigoriev I.V."/>
        </authorList>
    </citation>
    <scope>NUCLEOTIDE SEQUENCE [LARGE SCALE GENOMIC DNA]</scope>
    <source>
        <strain evidence="17 18">68-887.2</strain>
    </source>
</reference>
<feature type="compositionally biased region" description="Basic and acidic residues" evidence="14">
    <location>
        <begin position="607"/>
        <end position="624"/>
    </location>
</feature>
<keyword evidence="5" id="KW-1003">Cell membrane</keyword>
<dbReference type="InterPro" id="IPR013121">
    <property type="entry name" value="Fe_red_NAD-bd_6"/>
</dbReference>
<dbReference type="InterPro" id="IPR013112">
    <property type="entry name" value="FAD-bd_8"/>
</dbReference>
<evidence type="ECO:0000256" key="9">
    <source>
        <dbReference type="ARBA" id="ARBA00023002"/>
    </source>
</evidence>
<dbReference type="GO" id="GO:0005886">
    <property type="term" value="C:plasma membrane"/>
    <property type="evidence" value="ECO:0007669"/>
    <property type="project" value="UniProtKB-SubCell"/>
</dbReference>
<dbReference type="GO" id="GO:0006826">
    <property type="term" value="P:iron ion transport"/>
    <property type="evidence" value="ECO:0007669"/>
    <property type="project" value="TreeGrafter"/>
</dbReference>
<evidence type="ECO:0000256" key="5">
    <source>
        <dbReference type="ARBA" id="ARBA00022475"/>
    </source>
</evidence>
<accession>A0A1Y2BLM6</accession>
<feature type="transmembrane region" description="Helical" evidence="15">
    <location>
        <begin position="191"/>
        <end position="211"/>
    </location>
</feature>
<dbReference type="EMBL" id="MCFC01000001">
    <property type="protein sequence ID" value="ORY35674.1"/>
    <property type="molecule type" value="Genomic_DNA"/>
</dbReference>
<comment type="similarity">
    <text evidence="2">Belongs to the ferric reductase (FRE) family.</text>
</comment>
<feature type="transmembrane region" description="Helical" evidence="15">
    <location>
        <begin position="252"/>
        <end position="272"/>
    </location>
</feature>
<dbReference type="SFLD" id="SFLDG01168">
    <property type="entry name" value="Ferric_reductase_subgroup_(FRE"/>
    <property type="match status" value="1"/>
</dbReference>
<dbReference type="OrthoDB" id="4494341at2759"/>
<keyword evidence="7" id="KW-0249">Electron transport</keyword>
<evidence type="ECO:0000256" key="2">
    <source>
        <dbReference type="ARBA" id="ARBA00006278"/>
    </source>
</evidence>
<dbReference type="Pfam" id="PF08022">
    <property type="entry name" value="FAD_binding_8"/>
    <property type="match status" value="1"/>
</dbReference>
<dbReference type="InterPro" id="IPR017927">
    <property type="entry name" value="FAD-bd_FR_type"/>
</dbReference>
<feature type="region of interest" description="Disordered" evidence="14">
    <location>
        <begin position="652"/>
        <end position="676"/>
    </location>
</feature>
<comment type="subcellular location">
    <subcellularLocation>
        <location evidence="1">Cell membrane</location>
        <topology evidence="1">Multi-pass membrane protein</topology>
    </subcellularLocation>
</comment>
<evidence type="ECO:0000259" key="16">
    <source>
        <dbReference type="PROSITE" id="PS51384"/>
    </source>
</evidence>
<name>A0A1Y2BLM6_9TREE</name>
<dbReference type="PANTHER" id="PTHR32361">
    <property type="entry name" value="FERRIC/CUPRIC REDUCTASE TRANSMEMBRANE COMPONENT"/>
    <property type="match status" value="1"/>
</dbReference>
<dbReference type="Gene3D" id="3.40.50.80">
    <property type="entry name" value="Nucleotide-binding domain of ferredoxin-NADP reductase (FNR) module"/>
    <property type="match status" value="1"/>
</dbReference>
<organism evidence="17 18">
    <name type="scientific">Naematelia encephala</name>
    <dbReference type="NCBI Taxonomy" id="71784"/>
    <lineage>
        <taxon>Eukaryota</taxon>
        <taxon>Fungi</taxon>
        <taxon>Dikarya</taxon>
        <taxon>Basidiomycota</taxon>
        <taxon>Agaricomycotina</taxon>
        <taxon>Tremellomycetes</taxon>
        <taxon>Tremellales</taxon>
        <taxon>Naemateliaceae</taxon>
        <taxon>Naematelia</taxon>
    </lineage>
</organism>